<evidence type="ECO:0000259" key="1">
    <source>
        <dbReference type="Pfam" id="PF13460"/>
    </source>
</evidence>
<feature type="domain" description="NAD(P)-binding" evidence="1">
    <location>
        <begin position="7"/>
        <end position="105"/>
    </location>
</feature>
<dbReference type="PANTHER" id="PTHR43162:SF1">
    <property type="entry name" value="PRESTALK A DIFFERENTIATION PROTEIN A"/>
    <property type="match status" value="1"/>
</dbReference>
<dbReference type="Proteomes" id="UP000569914">
    <property type="component" value="Unassembled WGS sequence"/>
</dbReference>
<proteinExistence type="predicted"/>
<comment type="caution">
    <text evidence="2">The sequence shown here is derived from an EMBL/GenBank/DDBJ whole genome shotgun (WGS) entry which is preliminary data.</text>
</comment>
<dbReference type="SUPFAM" id="SSF51735">
    <property type="entry name" value="NAD(P)-binding Rossmann-fold domains"/>
    <property type="match status" value="1"/>
</dbReference>
<dbReference type="Pfam" id="PF13460">
    <property type="entry name" value="NAD_binding_10"/>
    <property type="match status" value="1"/>
</dbReference>
<accession>A0A7Y9I282</accession>
<gene>
    <name evidence="2" type="ORF">BKA15_000172</name>
</gene>
<dbReference type="Gene3D" id="3.90.25.10">
    <property type="entry name" value="UDP-galactose 4-epimerase, domain 1"/>
    <property type="match status" value="1"/>
</dbReference>
<reference evidence="2 3" key="1">
    <citation type="submission" date="2020-07" db="EMBL/GenBank/DDBJ databases">
        <title>Sequencing the genomes of 1000 actinobacteria strains.</title>
        <authorList>
            <person name="Klenk H.-P."/>
        </authorList>
    </citation>
    <scope>NUCLEOTIDE SEQUENCE [LARGE SCALE GENOMIC DNA]</scope>
    <source>
        <strain evidence="2 3">DSM 22083</strain>
    </source>
</reference>
<dbReference type="RefSeq" id="WP_179747716.1">
    <property type="nucleotide sequence ID" value="NZ_JACCBU010000001.1"/>
</dbReference>
<dbReference type="InterPro" id="IPR036291">
    <property type="entry name" value="NAD(P)-bd_dom_sf"/>
</dbReference>
<sequence length="276" mass="28999">MTILVAGATGTVGRSLVRALLDRGQQVRALTRDPATADLPAAVERVAGDLAAPSTLSDALQGVTAAHLIGFDGPRGAGGGAALGTGPELLRLAEQAGVTRVTLLQNGHSGPMEDAVQTGPLPWTIIAPVGFMANARQWAPAVRAGEPIREPFGDSVGAIIHEDDIAAVAAAALIEEGHAAQTYLLSGPEALTVREQLRQLGEALGRTIEYVELTEAEAVAGWRDQGLDQESIDFFLEMGRTTPWVGRTPLPTVERVTGRPPRTFAQWAREHAAEFA</sequence>
<dbReference type="PANTHER" id="PTHR43162">
    <property type="match status" value="1"/>
</dbReference>
<dbReference type="InterPro" id="IPR016040">
    <property type="entry name" value="NAD(P)-bd_dom"/>
</dbReference>
<name>A0A7Y9I282_9ACTN</name>
<protein>
    <submittedName>
        <fullName evidence="2">Uncharacterized protein YbjT (DUF2867 family)</fullName>
    </submittedName>
</protein>
<dbReference type="AlphaFoldDB" id="A0A7Y9I282"/>
<evidence type="ECO:0000313" key="3">
    <source>
        <dbReference type="Proteomes" id="UP000569914"/>
    </source>
</evidence>
<dbReference type="EMBL" id="JACCBU010000001">
    <property type="protein sequence ID" value="NYE68843.1"/>
    <property type="molecule type" value="Genomic_DNA"/>
</dbReference>
<dbReference type="InterPro" id="IPR051604">
    <property type="entry name" value="Ergot_Alk_Oxidoreductase"/>
</dbReference>
<organism evidence="2 3">
    <name type="scientific">Microlunatus parietis</name>
    <dbReference type="NCBI Taxonomy" id="682979"/>
    <lineage>
        <taxon>Bacteria</taxon>
        <taxon>Bacillati</taxon>
        <taxon>Actinomycetota</taxon>
        <taxon>Actinomycetes</taxon>
        <taxon>Propionibacteriales</taxon>
        <taxon>Propionibacteriaceae</taxon>
        <taxon>Microlunatus</taxon>
    </lineage>
</organism>
<dbReference type="Gene3D" id="3.40.50.720">
    <property type="entry name" value="NAD(P)-binding Rossmann-like Domain"/>
    <property type="match status" value="1"/>
</dbReference>
<evidence type="ECO:0000313" key="2">
    <source>
        <dbReference type="EMBL" id="NYE68843.1"/>
    </source>
</evidence>
<keyword evidence="3" id="KW-1185">Reference proteome</keyword>